<dbReference type="SMR" id="Q92EQ3"/>
<evidence type="ECO:0000313" key="3">
    <source>
        <dbReference type="Proteomes" id="UP000002513"/>
    </source>
</evidence>
<dbReference type="DNASU" id="1128843"/>
<dbReference type="RefSeq" id="WP_010990388.1">
    <property type="nucleotide sequence ID" value="NC_003212.1"/>
</dbReference>
<evidence type="ECO:0000259" key="1">
    <source>
        <dbReference type="Pfam" id="PF08818"/>
    </source>
</evidence>
<accession>Q92EQ3</accession>
<name>Q92EQ3_LISIN</name>
<organism evidence="2 3">
    <name type="scientific">Listeria innocua serovar 6a (strain ATCC BAA-680 / CLIP 11262)</name>
    <dbReference type="NCBI Taxonomy" id="272626"/>
    <lineage>
        <taxon>Bacteria</taxon>
        <taxon>Bacillati</taxon>
        <taxon>Bacillota</taxon>
        <taxon>Bacilli</taxon>
        <taxon>Bacillales</taxon>
        <taxon>Listeriaceae</taxon>
        <taxon>Listeria</taxon>
    </lineage>
</organism>
<reference evidence="2 3" key="1">
    <citation type="journal article" date="2001" name="Science">
        <title>Comparative genomics of Listeria species.</title>
        <authorList>
            <person name="Glaser P."/>
            <person name="Frangeul L."/>
            <person name="Buchrieser C."/>
            <person name="Rusniok C."/>
            <person name="Amend A."/>
            <person name="Baquero F."/>
            <person name="Berche P."/>
            <person name="Bloecker H."/>
            <person name="Brandt P."/>
            <person name="Chakraborty T."/>
            <person name="Charbit A."/>
            <person name="Chetouani F."/>
            <person name="Couve E."/>
            <person name="de Daruvar A."/>
            <person name="Dehoux P."/>
            <person name="Domann E."/>
            <person name="Dominguez-Bernal G."/>
            <person name="Duchaud E."/>
            <person name="Durant L."/>
            <person name="Dussurget O."/>
            <person name="Entian K.-D."/>
            <person name="Fsihi H."/>
            <person name="Garcia-del Portillo F."/>
            <person name="Garrido P."/>
            <person name="Gautier L."/>
            <person name="Goebel W."/>
            <person name="Gomez-Lopez N."/>
            <person name="Hain T."/>
            <person name="Hauf J."/>
            <person name="Jackson D."/>
            <person name="Jones L.-M."/>
            <person name="Kaerst U."/>
            <person name="Kreft J."/>
            <person name="Kuhn M."/>
            <person name="Kunst F."/>
            <person name="Kurapkat G."/>
            <person name="Madueno E."/>
            <person name="Maitournam A."/>
            <person name="Mata Vicente J."/>
            <person name="Ng E."/>
            <person name="Nedjari H."/>
            <person name="Nordsiek G."/>
            <person name="Novella S."/>
            <person name="de Pablos B."/>
            <person name="Perez-Diaz J.-C."/>
            <person name="Purcell R."/>
            <person name="Remmel B."/>
            <person name="Rose M."/>
            <person name="Schlueter T."/>
            <person name="Simoes N."/>
            <person name="Tierrez A."/>
            <person name="Vazquez-Boland J.-A."/>
            <person name="Voss H."/>
            <person name="Wehland J."/>
            <person name="Cossart P."/>
        </authorList>
    </citation>
    <scope>NUCLEOTIDE SEQUENCE [LARGE SCALE GENOMIC DNA]</scope>
    <source>
        <strain evidence="3">ATCC BAA-680 / CLIP 11262</strain>
    </source>
</reference>
<gene>
    <name evidence="2" type="ordered locus">lin0405</name>
</gene>
<dbReference type="Pfam" id="PF08818">
    <property type="entry name" value="DUF1801"/>
    <property type="match status" value="1"/>
</dbReference>
<dbReference type="STRING" id="272626.gene:17564732"/>
<dbReference type="Proteomes" id="UP000002513">
    <property type="component" value="Chromosome"/>
</dbReference>
<dbReference type="InterPro" id="IPR014922">
    <property type="entry name" value="YdhG-like"/>
</dbReference>
<feature type="domain" description="YdhG-like" evidence="1">
    <location>
        <begin position="16"/>
        <end position="111"/>
    </location>
</feature>
<dbReference type="HOGENOM" id="CLU_162718_0_0_9"/>
<evidence type="ECO:0000313" key="2">
    <source>
        <dbReference type="EMBL" id="CAC95638.1"/>
    </source>
</evidence>
<dbReference type="eggNOG" id="COG5646">
    <property type="taxonomic scope" value="Bacteria"/>
</dbReference>
<dbReference type="PIR" id="AF1483">
    <property type="entry name" value="AF1483"/>
</dbReference>
<sequence length="132" mass="15358">MEAFAEYLAEIENPEHRARTQEVLTWVAETFPNLKPEIKWNTPMFTNNGTFIIGFSIAKQHMSVSPEVAGIDRFETELKEAGYSHTKGIFRILWKKPVDFDLLAKIIEFNIQDKANYSSFWRVSVNYSYFVA</sequence>
<dbReference type="KEGG" id="lin:lin0405"/>
<dbReference type="OrthoDB" id="384795at2"/>
<dbReference type="Gene3D" id="3.90.1150.200">
    <property type="match status" value="1"/>
</dbReference>
<dbReference type="EMBL" id="AL596164">
    <property type="protein sequence ID" value="CAC95638.1"/>
    <property type="molecule type" value="Genomic_DNA"/>
</dbReference>
<dbReference type="SUPFAM" id="SSF159888">
    <property type="entry name" value="YdhG-like"/>
    <property type="match status" value="1"/>
</dbReference>
<dbReference type="AlphaFoldDB" id="Q92EQ3"/>
<proteinExistence type="predicted"/>
<protein>
    <submittedName>
        <fullName evidence="2">Lin0405 protein</fullName>
    </submittedName>
</protein>